<accession>A0ABY8WUQ7</accession>
<dbReference type="RefSeq" id="WP_284921082.1">
    <property type="nucleotide sequence ID" value="NZ_CP126980.1"/>
</dbReference>
<evidence type="ECO:0000313" key="3">
    <source>
        <dbReference type="Proteomes" id="UP001240150"/>
    </source>
</evidence>
<organism evidence="2 3">
    <name type="scientific">Actinoplanes oblitus</name>
    <dbReference type="NCBI Taxonomy" id="3040509"/>
    <lineage>
        <taxon>Bacteria</taxon>
        <taxon>Bacillati</taxon>
        <taxon>Actinomycetota</taxon>
        <taxon>Actinomycetes</taxon>
        <taxon>Micromonosporales</taxon>
        <taxon>Micromonosporaceae</taxon>
        <taxon>Actinoplanes</taxon>
    </lineage>
</organism>
<evidence type="ECO:0000313" key="2">
    <source>
        <dbReference type="EMBL" id="WIM99645.1"/>
    </source>
</evidence>
<reference evidence="2 3" key="1">
    <citation type="submission" date="2023-06" db="EMBL/GenBank/DDBJ databases">
        <authorList>
            <person name="Yushchuk O."/>
            <person name="Binda E."/>
            <person name="Ruckert-Reed C."/>
            <person name="Fedorenko V."/>
            <person name="Kalinowski J."/>
            <person name="Marinelli F."/>
        </authorList>
    </citation>
    <scope>NUCLEOTIDE SEQUENCE [LARGE SCALE GENOMIC DNA]</scope>
    <source>
        <strain evidence="2 3">NRRL 3884</strain>
    </source>
</reference>
<name>A0ABY8WUQ7_9ACTN</name>
<gene>
    <name evidence="2" type="ORF">ACTOB_003305</name>
</gene>
<feature type="region of interest" description="Disordered" evidence="1">
    <location>
        <begin position="91"/>
        <end position="126"/>
    </location>
</feature>
<keyword evidence="3" id="KW-1185">Reference proteome</keyword>
<protein>
    <recommendedName>
        <fullName evidence="4">Transposase IS701-like DDE domain-containing protein</fullName>
    </recommendedName>
</protein>
<evidence type="ECO:0008006" key="4">
    <source>
        <dbReference type="Google" id="ProtNLM"/>
    </source>
</evidence>
<dbReference type="EMBL" id="CP126980">
    <property type="protein sequence ID" value="WIM99645.1"/>
    <property type="molecule type" value="Genomic_DNA"/>
</dbReference>
<dbReference type="Proteomes" id="UP001240150">
    <property type="component" value="Chromosome"/>
</dbReference>
<proteinExistence type="predicted"/>
<evidence type="ECO:0000256" key="1">
    <source>
        <dbReference type="SAM" id="MobiDB-lite"/>
    </source>
</evidence>
<sequence length="126" mass="13240">MIAAYPPRTRSNDGSTAYLTGRTRVGDRVGGFRPLGHGENRGGVIAMSGRKCGYLPVAVHTDPRLTTAHQPVVAAVLGGRELAEHHRTVRCDGTGLRDSGEARVSSATMSPRGRREADLAVPAAPA</sequence>